<comment type="catalytic activity">
    <reaction evidence="9">
        <text>(S)-cystathionine ketimine + NADPH + 2 H(+) = (3R,5S)-2,3,5,6,7-pentahydro-1,4-thiazepine-3,5-dicarboxylate + NADP(+)</text>
        <dbReference type="Rhea" id="RHEA:68036"/>
        <dbReference type="ChEBI" id="CHEBI:15378"/>
        <dbReference type="ChEBI" id="CHEBI:57783"/>
        <dbReference type="ChEBI" id="CHEBI:58349"/>
        <dbReference type="ChEBI" id="CHEBI:176808"/>
        <dbReference type="ChEBI" id="CHEBI:176810"/>
    </reaction>
    <physiologicalReaction direction="left-to-right" evidence="9">
        <dbReference type="Rhea" id="RHEA:68037"/>
    </physiologicalReaction>
</comment>
<dbReference type="InterPro" id="IPR003462">
    <property type="entry name" value="ODC_Mu_crystall"/>
</dbReference>
<dbReference type="AlphaFoldDB" id="A0A6A7FP68"/>
<evidence type="ECO:0000256" key="3">
    <source>
        <dbReference type="ARBA" id="ARBA00015173"/>
    </source>
</evidence>
<evidence type="ECO:0000256" key="5">
    <source>
        <dbReference type="ARBA" id="ARBA00093190"/>
    </source>
</evidence>
<sequence length="320" mass="33540">MSWSSCPIKWISSQEIRAVLQWDVLVPAITEALQAVSTAGAVVQPVRTKLEDKENAGTLMVMPGLVRPCNALATKILCKYPGNAAKGLPTHTSLVLLNDTQTGVPLALLEGDSITELRTAAASAAATLAVRKFNKPTGSPCIVAVLGAGTQGAAHARVMNHILKPQQVRIWSRNGCQSLVSKLSSEGVPAVSCSSVQDAVNGACVINTCTLASKPVLKLPWVMKGAHINSVGAANGNDQEMESDLVRSAQIYADTAEAVMKEAGDLILSGSKLEGEIGEVIKGTLKPTKGMTTIFKSVGMAAEDAVAARLVYDTLYPSKH</sequence>
<comment type="catalytic activity">
    <reaction evidence="12">
        <text>(3R)-1,4-thiomorpholine-3-carboxylate + NADP(+) = 3,4-dehydrothiomorpholine-3-carboxylate + NADPH + 2 H(+)</text>
        <dbReference type="Rhea" id="RHEA:12500"/>
        <dbReference type="ChEBI" id="CHEBI:15378"/>
        <dbReference type="ChEBI" id="CHEBI:57783"/>
        <dbReference type="ChEBI" id="CHEBI:58349"/>
        <dbReference type="ChEBI" id="CHEBI:58517"/>
        <dbReference type="ChEBI" id="CHEBI:176873"/>
        <dbReference type="EC" id="1.5.1.25"/>
    </reaction>
    <physiologicalReaction direction="right-to-left" evidence="12">
        <dbReference type="Rhea" id="RHEA:12502"/>
    </physiologicalReaction>
</comment>
<evidence type="ECO:0000256" key="12">
    <source>
        <dbReference type="ARBA" id="ARBA00093263"/>
    </source>
</evidence>
<evidence type="ECO:0000256" key="7">
    <source>
        <dbReference type="ARBA" id="ARBA00093203"/>
    </source>
</evidence>
<evidence type="ECO:0000256" key="13">
    <source>
        <dbReference type="ARBA" id="ARBA00093264"/>
    </source>
</evidence>
<comment type="catalytic activity">
    <reaction evidence="5">
        <text>L-pipecolate + NAD(+) = Delta(1)-piperideine-2-carboxylate + NADH + H(+)</text>
        <dbReference type="Rhea" id="RHEA:30807"/>
        <dbReference type="ChEBI" id="CHEBI:15378"/>
        <dbReference type="ChEBI" id="CHEBI:57540"/>
        <dbReference type="ChEBI" id="CHEBI:57945"/>
        <dbReference type="ChEBI" id="CHEBI:61185"/>
        <dbReference type="ChEBI" id="CHEBI:77631"/>
        <dbReference type="EC" id="1.5.1.1"/>
    </reaction>
    <physiologicalReaction direction="right-to-left" evidence="5">
        <dbReference type="Rhea" id="RHEA:30809"/>
    </physiologicalReaction>
</comment>
<dbReference type="InterPro" id="IPR023401">
    <property type="entry name" value="ODC_N"/>
</dbReference>
<dbReference type="PANTHER" id="PTHR13812:SF19">
    <property type="entry name" value="KETIMINE REDUCTASE MU-CRYSTALLIN"/>
    <property type="match status" value="1"/>
</dbReference>
<evidence type="ECO:0000256" key="4">
    <source>
        <dbReference type="ARBA" id="ARBA00033420"/>
    </source>
</evidence>
<evidence type="ECO:0000256" key="9">
    <source>
        <dbReference type="ARBA" id="ARBA00093227"/>
    </source>
</evidence>
<comment type="similarity">
    <text evidence="1">Belongs to the ornithine cyclodeaminase/mu-crystallin family.</text>
</comment>
<dbReference type="Gene3D" id="3.40.50.720">
    <property type="entry name" value="NAD(P)-binding Rossmann-like Domain"/>
    <property type="match status" value="1"/>
</dbReference>
<organism evidence="18">
    <name type="scientific">Hirondellea gigas</name>
    <dbReference type="NCBI Taxonomy" id="1518452"/>
    <lineage>
        <taxon>Eukaryota</taxon>
        <taxon>Metazoa</taxon>
        <taxon>Ecdysozoa</taxon>
        <taxon>Arthropoda</taxon>
        <taxon>Crustacea</taxon>
        <taxon>Multicrustacea</taxon>
        <taxon>Malacostraca</taxon>
        <taxon>Eumalacostraca</taxon>
        <taxon>Peracarida</taxon>
        <taxon>Amphipoda</taxon>
        <taxon>Amphilochidea</taxon>
        <taxon>Lysianassida</taxon>
        <taxon>Lysianassidira</taxon>
        <taxon>Lysianassoidea</taxon>
        <taxon>Lysianassidae</taxon>
        <taxon>Hirondellea</taxon>
    </lineage>
</organism>
<dbReference type="GO" id="GO:0005737">
    <property type="term" value="C:cytoplasm"/>
    <property type="evidence" value="ECO:0007669"/>
    <property type="project" value="TreeGrafter"/>
</dbReference>
<evidence type="ECO:0000256" key="8">
    <source>
        <dbReference type="ARBA" id="ARBA00093226"/>
    </source>
</evidence>
<dbReference type="EC" id="1.5.1.1" evidence="16"/>
<comment type="catalytic activity">
    <reaction evidence="11">
        <text>(S)-cystathionine ketimine + NADH + 2 H(+) = (3R,5S)-2,3,5,6,7-pentahydro-1,4-thiazepine-3,5-dicarboxylate + NAD(+)</text>
        <dbReference type="Rhea" id="RHEA:68032"/>
        <dbReference type="ChEBI" id="CHEBI:15378"/>
        <dbReference type="ChEBI" id="CHEBI:57540"/>
        <dbReference type="ChEBI" id="CHEBI:57945"/>
        <dbReference type="ChEBI" id="CHEBI:176808"/>
        <dbReference type="ChEBI" id="CHEBI:176810"/>
    </reaction>
    <physiologicalReaction direction="left-to-right" evidence="11">
        <dbReference type="Rhea" id="RHEA:68033"/>
    </physiologicalReaction>
</comment>
<evidence type="ECO:0000256" key="16">
    <source>
        <dbReference type="ARBA" id="ARBA00093598"/>
    </source>
</evidence>
<evidence type="ECO:0000256" key="2">
    <source>
        <dbReference type="ARBA" id="ARBA00012883"/>
    </source>
</evidence>
<comment type="catalytic activity">
    <reaction evidence="14">
        <text>L-pipecolate + NADP(+) = Delta(1)-piperideine-2-carboxylate + NADPH + H(+)</text>
        <dbReference type="Rhea" id="RHEA:12524"/>
        <dbReference type="ChEBI" id="CHEBI:15378"/>
        <dbReference type="ChEBI" id="CHEBI:57783"/>
        <dbReference type="ChEBI" id="CHEBI:58349"/>
        <dbReference type="ChEBI" id="CHEBI:61185"/>
        <dbReference type="ChEBI" id="CHEBI:77631"/>
        <dbReference type="EC" id="1.5.1.1"/>
    </reaction>
    <physiologicalReaction direction="right-to-left" evidence="14">
        <dbReference type="Rhea" id="RHEA:12526"/>
    </physiologicalReaction>
</comment>
<dbReference type="GO" id="GO:0050241">
    <property type="term" value="F:pyrroline-2-carboxylate reductase activity"/>
    <property type="evidence" value="ECO:0007669"/>
    <property type="project" value="UniProtKB-EC"/>
</dbReference>
<comment type="subunit">
    <text evidence="15">Homodimer. Binds the thyroid hormone triiodothyronine (T3); T3 binding inhibits enzymatic activity.</text>
</comment>
<evidence type="ECO:0000256" key="11">
    <source>
        <dbReference type="ARBA" id="ARBA00093250"/>
    </source>
</evidence>
<dbReference type="GO" id="GO:0042562">
    <property type="term" value="F:hormone binding"/>
    <property type="evidence" value="ECO:0007669"/>
    <property type="project" value="TreeGrafter"/>
</dbReference>
<evidence type="ECO:0000256" key="14">
    <source>
        <dbReference type="ARBA" id="ARBA00093273"/>
    </source>
</evidence>
<evidence type="ECO:0000313" key="18">
    <source>
        <dbReference type="EMBL" id="LAC19882.1"/>
    </source>
</evidence>
<dbReference type="Pfam" id="PF02423">
    <property type="entry name" value="OCD_Mu_crystall"/>
    <property type="match status" value="1"/>
</dbReference>
<evidence type="ECO:0000256" key="1">
    <source>
        <dbReference type="ARBA" id="ARBA00008903"/>
    </source>
</evidence>
<comment type="catalytic activity">
    <reaction evidence="6">
        <text>Delta(2)-thiazoline-2-carboxylate + NADPH + 2 H(+) = L-thiazolidine-2-carboxylate + NADP(+)</text>
        <dbReference type="Rhea" id="RHEA:68072"/>
        <dbReference type="ChEBI" id="CHEBI:15378"/>
        <dbReference type="ChEBI" id="CHEBI:57783"/>
        <dbReference type="ChEBI" id="CHEBI:58349"/>
        <dbReference type="ChEBI" id="CHEBI:176895"/>
        <dbReference type="ChEBI" id="CHEBI:176896"/>
    </reaction>
    <physiologicalReaction direction="left-to-right" evidence="6">
        <dbReference type="Rhea" id="RHEA:68073"/>
    </physiologicalReaction>
</comment>
<name>A0A6A7FP68_9CRUS</name>
<comment type="catalytic activity">
    <reaction evidence="7">
        <text>L-proline + NADP(+) = 1-pyrroline-2-carboxylate + NADPH + H(+)</text>
        <dbReference type="Rhea" id="RHEA:20317"/>
        <dbReference type="ChEBI" id="CHEBI:15378"/>
        <dbReference type="ChEBI" id="CHEBI:39785"/>
        <dbReference type="ChEBI" id="CHEBI:57783"/>
        <dbReference type="ChEBI" id="CHEBI:58349"/>
        <dbReference type="ChEBI" id="CHEBI:60039"/>
        <dbReference type="EC" id="1.5.1.1"/>
    </reaction>
    <physiologicalReaction direction="right-to-left" evidence="7">
        <dbReference type="Rhea" id="RHEA:20319"/>
    </physiologicalReaction>
</comment>
<comment type="catalytic activity">
    <reaction evidence="8">
        <text>(3R)-1,4-thiomorpholine-3-carboxylate + NAD(+) = 3,4-dehydrothiomorpholine-3-carboxylate + NADH + 2 H(+)</text>
        <dbReference type="Rhea" id="RHEA:12504"/>
        <dbReference type="ChEBI" id="CHEBI:15378"/>
        <dbReference type="ChEBI" id="CHEBI:57540"/>
        <dbReference type="ChEBI" id="CHEBI:57945"/>
        <dbReference type="ChEBI" id="CHEBI:58517"/>
        <dbReference type="ChEBI" id="CHEBI:176873"/>
        <dbReference type="EC" id="1.5.1.25"/>
    </reaction>
    <physiologicalReaction direction="right-to-left" evidence="8">
        <dbReference type="Rhea" id="RHEA:12506"/>
    </physiologicalReaction>
</comment>
<proteinExistence type="evidence at transcript level"/>
<dbReference type="EC" id="1.5.1.25" evidence="2"/>
<dbReference type="PANTHER" id="PTHR13812">
    <property type="entry name" value="KETIMINE REDUCTASE MU-CRYSTALLIN"/>
    <property type="match status" value="1"/>
</dbReference>
<evidence type="ECO:0000256" key="15">
    <source>
        <dbReference type="ARBA" id="ARBA00093567"/>
    </source>
</evidence>
<dbReference type="EMBL" id="IACT01000468">
    <property type="protein sequence ID" value="LAC19882.1"/>
    <property type="molecule type" value="mRNA"/>
</dbReference>
<dbReference type="GO" id="GO:0047127">
    <property type="term" value="F:thiomorpholine-carboxylate dehydrogenase activity"/>
    <property type="evidence" value="ECO:0007669"/>
    <property type="project" value="UniProtKB-EC"/>
</dbReference>
<comment type="catalytic activity">
    <reaction evidence="13">
        <text>L-proline + NAD(+) = 1-pyrroline-2-carboxylate + NADH + H(+)</text>
        <dbReference type="Rhea" id="RHEA:20321"/>
        <dbReference type="ChEBI" id="CHEBI:15378"/>
        <dbReference type="ChEBI" id="CHEBI:39785"/>
        <dbReference type="ChEBI" id="CHEBI:57540"/>
        <dbReference type="ChEBI" id="CHEBI:57945"/>
        <dbReference type="ChEBI" id="CHEBI:60039"/>
        <dbReference type="EC" id="1.5.1.1"/>
    </reaction>
    <physiologicalReaction direction="right-to-left" evidence="13">
        <dbReference type="Rhea" id="RHEA:20323"/>
    </physiologicalReaction>
</comment>
<evidence type="ECO:0000256" key="10">
    <source>
        <dbReference type="ARBA" id="ARBA00093248"/>
    </source>
</evidence>
<evidence type="ECO:0000256" key="6">
    <source>
        <dbReference type="ARBA" id="ARBA00093197"/>
    </source>
</evidence>
<protein>
    <recommendedName>
        <fullName evidence="3">Ketimine reductase mu-crystallin</fullName>
        <ecNumber evidence="16">1.5.1.1</ecNumber>
        <ecNumber evidence="2">1.5.1.25</ecNumber>
    </recommendedName>
    <alternativeName>
        <fullName evidence="17">1-piperideine-2-carboxylate/1-pyrroline-2-carboxylate reductase</fullName>
    </alternativeName>
    <alternativeName>
        <fullName evidence="4">NADP-regulated thyroid-hormone-binding protein</fullName>
    </alternativeName>
</protein>
<dbReference type="SUPFAM" id="SSF51735">
    <property type="entry name" value="NAD(P)-binding Rossmann-fold domains"/>
    <property type="match status" value="1"/>
</dbReference>
<dbReference type="PIRSF" id="PIRSF001439">
    <property type="entry name" value="CryM"/>
    <property type="match status" value="1"/>
</dbReference>
<dbReference type="InterPro" id="IPR036291">
    <property type="entry name" value="NAD(P)-bd_dom_sf"/>
</dbReference>
<comment type="catalytic activity">
    <reaction evidence="10">
        <text>(R)-lanthionine ketimine + NADPH + 2 H(+) = (3R,5R)-1,4-thiomorpholine-3,5-dicarboxylate + NADP(+)</text>
        <dbReference type="Rhea" id="RHEA:68040"/>
        <dbReference type="ChEBI" id="CHEBI:15378"/>
        <dbReference type="ChEBI" id="CHEBI:57783"/>
        <dbReference type="ChEBI" id="CHEBI:58349"/>
        <dbReference type="ChEBI" id="CHEBI:176891"/>
        <dbReference type="ChEBI" id="CHEBI:176892"/>
    </reaction>
    <physiologicalReaction direction="left-to-right" evidence="10">
        <dbReference type="Rhea" id="RHEA:68041"/>
    </physiologicalReaction>
</comment>
<reference evidence="18" key="1">
    <citation type="submission" date="2017-11" db="EMBL/GenBank/DDBJ databases">
        <title>The sensing device of the deep-sea amphipod.</title>
        <authorList>
            <person name="Kobayashi H."/>
            <person name="Nagahama T."/>
            <person name="Arai W."/>
            <person name="Sasagawa Y."/>
            <person name="Umeda M."/>
            <person name="Hayashi T."/>
            <person name="Nikaido I."/>
            <person name="Watanabe H."/>
            <person name="Oguri K."/>
            <person name="Kitazato H."/>
            <person name="Fujioka K."/>
            <person name="Kido Y."/>
            <person name="Takami H."/>
        </authorList>
    </citation>
    <scope>NUCLEOTIDE SEQUENCE</scope>
    <source>
        <tissue evidence="18">Whole body</tissue>
    </source>
</reference>
<accession>A0A6A7FP68</accession>
<dbReference type="Gene3D" id="3.30.1780.10">
    <property type="entry name" value="ornithine cyclodeaminase, domain 1"/>
    <property type="match status" value="1"/>
</dbReference>
<evidence type="ECO:0000256" key="17">
    <source>
        <dbReference type="ARBA" id="ARBA00093650"/>
    </source>
</evidence>